<name>A0A0A8Z4C1_ARUDO</name>
<reference evidence="1" key="1">
    <citation type="submission" date="2014-09" db="EMBL/GenBank/DDBJ databases">
        <authorList>
            <person name="Magalhaes I.L.F."/>
            <person name="Oliveira U."/>
            <person name="Santos F.R."/>
            <person name="Vidigal T.H.D.A."/>
            <person name="Brescovit A.D."/>
            <person name="Santos A.J."/>
        </authorList>
    </citation>
    <scope>NUCLEOTIDE SEQUENCE</scope>
    <source>
        <tissue evidence="1">Shoot tissue taken approximately 20 cm above the soil surface</tissue>
    </source>
</reference>
<organism evidence="1">
    <name type="scientific">Arundo donax</name>
    <name type="common">Giant reed</name>
    <name type="synonym">Donax arundinaceus</name>
    <dbReference type="NCBI Taxonomy" id="35708"/>
    <lineage>
        <taxon>Eukaryota</taxon>
        <taxon>Viridiplantae</taxon>
        <taxon>Streptophyta</taxon>
        <taxon>Embryophyta</taxon>
        <taxon>Tracheophyta</taxon>
        <taxon>Spermatophyta</taxon>
        <taxon>Magnoliopsida</taxon>
        <taxon>Liliopsida</taxon>
        <taxon>Poales</taxon>
        <taxon>Poaceae</taxon>
        <taxon>PACMAD clade</taxon>
        <taxon>Arundinoideae</taxon>
        <taxon>Arundineae</taxon>
        <taxon>Arundo</taxon>
    </lineage>
</organism>
<reference evidence="1" key="2">
    <citation type="journal article" date="2015" name="Data Brief">
        <title>Shoot transcriptome of the giant reed, Arundo donax.</title>
        <authorList>
            <person name="Barrero R.A."/>
            <person name="Guerrero F.D."/>
            <person name="Moolhuijzen P."/>
            <person name="Goolsby J.A."/>
            <person name="Tidwell J."/>
            <person name="Bellgard S.E."/>
            <person name="Bellgard M.I."/>
        </authorList>
    </citation>
    <scope>NUCLEOTIDE SEQUENCE</scope>
    <source>
        <tissue evidence="1">Shoot tissue taken approximately 20 cm above the soil surface</tissue>
    </source>
</reference>
<proteinExistence type="predicted"/>
<dbReference type="EMBL" id="GBRH01264259">
    <property type="protein sequence ID" value="JAD33636.1"/>
    <property type="molecule type" value="Transcribed_RNA"/>
</dbReference>
<sequence length="106" mass="12157">MSHACSSLQQRLNDNIHSMNVSGFWRRAVQAREPPTVYVRHYAPDWIHRRGRPASTNACELPETREFSKAGVACRGQAPNFCRELPFSFVKYLQREPAPLIKISSE</sequence>
<accession>A0A0A8Z4C1</accession>
<dbReference type="AlphaFoldDB" id="A0A0A8Z4C1"/>
<evidence type="ECO:0000313" key="1">
    <source>
        <dbReference type="EMBL" id="JAD33636.1"/>
    </source>
</evidence>
<protein>
    <submittedName>
        <fullName evidence="1">Uncharacterized protein</fullName>
    </submittedName>
</protein>